<dbReference type="SMART" id="SM00448">
    <property type="entry name" value="REC"/>
    <property type="match status" value="1"/>
</dbReference>
<evidence type="ECO:0000256" key="3">
    <source>
        <dbReference type="PROSITE-ProRule" id="PRU00169"/>
    </source>
</evidence>
<evidence type="ECO:0000313" key="6">
    <source>
        <dbReference type="EMBL" id="TQV82599.1"/>
    </source>
</evidence>
<dbReference type="RefSeq" id="WP_142903615.1">
    <property type="nucleotide sequence ID" value="NZ_ML660090.1"/>
</dbReference>
<keyword evidence="7" id="KW-1185">Reference proteome</keyword>
<keyword evidence="1 3" id="KW-0597">Phosphoprotein</keyword>
<protein>
    <submittedName>
        <fullName evidence="6">Response regulator</fullName>
    </submittedName>
</protein>
<evidence type="ECO:0000256" key="2">
    <source>
        <dbReference type="ARBA" id="ARBA00023012"/>
    </source>
</evidence>
<dbReference type="PANTHER" id="PTHR44591">
    <property type="entry name" value="STRESS RESPONSE REGULATOR PROTEIN 1"/>
    <property type="match status" value="1"/>
</dbReference>
<dbReference type="PROSITE" id="PS50110">
    <property type="entry name" value="RESPONSE_REGULATORY"/>
    <property type="match status" value="1"/>
</dbReference>
<dbReference type="PANTHER" id="PTHR44591:SF14">
    <property type="entry name" value="PROTEIN PILG"/>
    <property type="match status" value="1"/>
</dbReference>
<dbReference type="GO" id="GO:0000160">
    <property type="term" value="P:phosphorelay signal transduction system"/>
    <property type="evidence" value="ECO:0007669"/>
    <property type="project" value="UniProtKB-KW"/>
</dbReference>
<name>A0A545TZF6_9GAMM</name>
<reference evidence="6 7" key="1">
    <citation type="submission" date="2019-06" db="EMBL/GenBank/DDBJ databases">
        <title>Whole genome sequence for Cellvibrionaceae sp. R142.</title>
        <authorList>
            <person name="Wang G."/>
        </authorList>
    </citation>
    <scope>NUCLEOTIDE SEQUENCE [LARGE SCALE GENOMIC DNA]</scope>
    <source>
        <strain evidence="6 7">R142</strain>
    </source>
</reference>
<dbReference type="InterPro" id="IPR011006">
    <property type="entry name" value="CheY-like_superfamily"/>
</dbReference>
<feature type="compositionally biased region" description="Low complexity" evidence="4">
    <location>
        <begin position="177"/>
        <end position="215"/>
    </location>
</feature>
<dbReference type="InterPro" id="IPR050595">
    <property type="entry name" value="Bact_response_regulator"/>
</dbReference>
<dbReference type="OrthoDB" id="9800897at2"/>
<proteinExistence type="predicted"/>
<feature type="modified residue" description="4-aspartylphosphate" evidence="3">
    <location>
        <position position="55"/>
    </location>
</feature>
<accession>A0A545TZF6</accession>
<feature type="region of interest" description="Disordered" evidence="4">
    <location>
        <begin position="177"/>
        <end position="221"/>
    </location>
</feature>
<evidence type="ECO:0000256" key="1">
    <source>
        <dbReference type="ARBA" id="ARBA00022553"/>
    </source>
</evidence>
<dbReference type="AlphaFoldDB" id="A0A545TZF6"/>
<dbReference type="Pfam" id="PF00072">
    <property type="entry name" value="Response_reg"/>
    <property type="match status" value="1"/>
</dbReference>
<dbReference type="Proteomes" id="UP000319732">
    <property type="component" value="Unassembled WGS sequence"/>
</dbReference>
<feature type="domain" description="Response regulatory" evidence="5">
    <location>
        <begin position="4"/>
        <end position="122"/>
    </location>
</feature>
<dbReference type="SUPFAM" id="SSF52172">
    <property type="entry name" value="CheY-like"/>
    <property type="match status" value="1"/>
</dbReference>
<comment type="caution">
    <text evidence="6">The sequence shown here is derived from an EMBL/GenBank/DDBJ whole genome shotgun (WGS) entry which is preliminary data.</text>
</comment>
<evidence type="ECO:0000259" key="5">
    <source>
        <dbReference type="PROSITE" id="PS50110"/>
    </source>
</evidence>
<evidence type="ECO:0000313" key="7">
    <source>
        <dbReference type="Proteomes" id="UP000319732"/>
    </source>
</evidence>
<dbReference type="Gene3D" id="3.40.50.2300">
    <property type="match status" value="1"/>
</dbReference>
<organism evidence="6 7">
    <name type="scientific">Exilibacterium tricleocarpae</name>
    <dbReference type="NCBI Taxonomy" id="2591008"/>
    <lineage>
        <taxon>Bacteria</taxon>
        <taxon>Pseudomonadati</taxon>
        <taxon>Pseudomonadota</taxon>
        <taxon>Gammaproteobacteria</taxon>
        <taxon>Cellvibrionales</taxon>
        <taxon>Cellvibrionaceae</taxon>
        <taxon>Exilibacterium</taxon>
    </lineage>
</organism>
<keyword evidence="2" id="KW-0902">Two-component regulatory system</keyword>
<dbReference type="InterPro" id="IPR001789">
    <property type="entry name" value="Sig_transdc_resp-reg_receiver"/>
</dbReference>
<evidence type="ECO:0000256" key="4">
    <source>
        <dbReference type="SAM" id="MobiDB-lite"/>
    </source>
</evidence>
<sequence length="313" mass="32614">MSLKILVVDDATFIRDMVKKHLRSRIPGVQVADAIDGNRAVALLKAQAVDLILSDWEMPGMSGEELLRWVRDSDKHSTTPFVMVTSRGDRDHVVKAVEAGVSDFISKPFTPEELLKKVFKQLKKIGKLPGGKAGAAGGGSAPGSLEALTGAKPAARKASGGAAAAVSSADLLTGGKPAGRPAPAAAASGGSSAGLLTGNKPGAKAASPAAKGGAKTQAELRFPQGTRPCVVKDLSLQAMSGLIQRSDEIPTVFDQAVVDIQMDTGEVARVNGYVHSLQAGENRVDCNVVKIVIRFVDNDPAKFEVLSQFIART</sequence>
<dbReference type="EMBL" id="VHSG01000007">
    <property type="protein sequence ID" value="TQV82599.1"/>
    <property type="molecule type" value="Genomic_DNA"/>
</dbReference>
<gene>
    <name evidence="6" type="ORF">FKG94_07660</name>
</gene>